<keyword evidence="2" id="KW-0285">Flavoprotein</keyword>
<keyword evidence="7" id="KW-1185">Reference proteome</keyword>
<dbReference type="InterPro" id="IPR050315">
    <property type="entry name" value="FAD-oxidoreductase_2"/>
</dbReference>
<dbReference type="InterPro" id="IPR003953">
    <property type="entry name" value="FAD-dep_OxRdtase_2_FAD-bd"/>
</dbReference>
<dbReference type="Gene3D" id="3.50.50.60">
    <property type="entry name" value="FAD/NAD(P)-binding domain"/>
    <property type="match status" value="1"/>
</dbReference>
<dbReference type="PANTHER" id="PTHR43400">
    <property type="entry name" value="FUMARATE REDUCTASE"/>
    <property type="match status" value="1"/>
</dbReference>
<evidence type="ECO:0000313" key="7">
    <source>
        <dbReference type="Proteomes" id="UP001219605"/>
    </source>
</evidence>
<dbReference type="Gene3D" id="3.90.700.10">
    <property type="entry name" value="Succinate dehydrogenase/fumarate reductase flavoprotein, catalytic domain"/>
    <property type="match status" value="1"/>
</dbReference>
<proteinExistence type="predicted"/>
<keyword evidence="3" id="KW-0274">FAD</keyword>
<evidence type="ECO:0000256" key="2">
    <source>
        <dbReference type="ARBA" id="ARBA00022630"/>
    </source>
</evidence>
<evidence type="ECO:0000256" key="4">
    <source>
        <dbReference type="ARBA" id="ARBA00023002"/>
    </source>
</evidence>
<comment type="cofactor">
    <cofactor evidence="1">
        <name>FAD</name>
        <dbReference type="ChEBI" id="CHEBI:57692"/>
    </cofactor>
</comment>
<gene>
    <name evidence="6" type="ORF">PVK37_25480</name>
</gene>
<keyword evidence="4" id="KW-0560">Oxidoreductase</keyword>
<sequence length="491" mass="51887">MDATDEVYDVIVAGTGAAGLAAALTAIDTARELATGDLSVLVVDRAPRDHAGGNSFWSTAGFRMPDTTRVNDRFVESFAAVGVTAPDYVARLAADAPAALQWLAGKGVRFRPPRIFLTSDDPRISPEGQGAEIVTALRRELERHTSGVFYERDGQSHAAGVEIRYATEATDLVRDDDGTVVGMTLRGPDGEVRSVRATAVVLATGGFEGNPEMMRRHVGYVVPTICRGGSYNTGAGITMALAAGARRTGRWDNFHPLPADPRSAGGDRGLLTFAAIMETVPYSIMLNRKAARFMDEGVTTMDLLYDEVGRAVQAQPEQIAYAVFDAKTAGLPQWREAVSRDLLDEPYSAATIGELAAQLGIDPEAARETVAAYNAAAPDGGARFDAMRPDGLRTAPGLTPAKSNWAQRVDTAPFYAFPVTCANVFTMGGIGTSPAAEVVTEAGDPIPGLYAAGEMTGLYQAKYVGATSYLRSLVFGRIAGRNAATRALGLG</sequence>
<dbReference type="Pfam" id="PF00890">
    <property type="entry name" value="FAD_binding_2"/>
    <property type="match status" value="1"/>
</dbReference>
<dbReference type="SUPFAM" id="SSF56425">
    <property type="entry name" value="Succinate dehydrogenase/fumarate reductase flavoprotein, catalytic domain"/>
    <property type="match status" value="1"/>
</dbReference>
<feature type="domain" description="FAD-dependent oxidoreductase 2 FAD-binding" evidence="5">
    <location>
        <begin position="9"/>
        <end position="460"/>
    </location>
</feature>
<dbReference type="RefSeq" id="WP_275030343.1">
    <property type="nucleotide sequence ID" value="NZ_CP118615.1"/>
</dbReference>
<evidence type="ECO:0000256" key="1">
    <source>
        <dbReference type="ARBA" id="ARBA00001974"/>
    </source>
</evidence>
<organism evidence="6 7">
    <name type="scientific">Micromonospora cathayae</name>
    <dbReference type="NCBI Taxonomy" id="3028804"/>
    <lineage>
        <taxon>Bacteria</taxon>
        <taxon>Bacillati</taxon>
        <taxon>Actinomycetota</taxon>
        <taxon>Actinomycetes</taxon>
        <taxon>Micromonosporales</taxon>
        <taxon>Micromonosporaceae</taxon>
        <taxon>Micromonospora</taxon>
    </lineage>
</organism>
<evidence type="ECO:0000313" key="6">
    <source>
        <dbReference type="EMBL" id="WDZ83785.1"/>
    </source>
</evidence>
<dbReference type="Proteomes" id="UP001219605">
    <property type="component" value="Chromosome"/>
</dbReference>
<dbReference type="EMBL" id="CP118615">
    <property type="protein sequence ID" value="WDZ83785.1"/>
    <property type="molecule type" value="Genomic_DNA"/>
</dbReference>
<name>A0ABY7ZLF7_9ACTN</name>
<dbReference type="PANTHER" id="PTHR43400:SF7">
    <property type="entry name" value="FAD-DEPENDENT OXIDOREDUCTASE 2 FAD BINDING DOMAIN-CONTAINING PROTEIN"/>
    <property type="match status" value="1"/>
</dbReference>
<dbReference type="InterPro" id="IPR036188">
    <property type="entry name" value="FAD/NAD-bd_sf"/>
</dbReference>
<dbReference type="SUPFAM" id="SSF51905">
    <property type="entry name" value="FAD/NAD(P)-binding domain"/>
    <property type="match status" value="1"/>
</dbReference>
<accession>A0ABY7ZLF7</accession>
<dbReference type="InterPro" id="IPR027477">
    <property type="entry name" value="Succ_DH/fumarate_Rdtase_cat_sf"/>
</dbReference>
<evidence type="ECO:0000259" key="5">
    <source>
        <dbReference type="Pfam" id="PF00890"/>
    </source>
</evidence>
<reference evidence="6 7" key="1">
    <citation type="submission" date="2023-02" db="EMBL/GenBank/DDBJ databases">
        <authorList>
            <person name="Mo P."/>
        </authorList>
    </citation>
    <scope>NUCLEOTIDE SEQUENCE [LARGE SCALE GENOMIC DNA]</scope>
    <source>
        <strain evidence="6 7">HUAS 3</strain>
    </source>
</reference>
<evidence type="ECO:0000256" key="3">
    <source>
        <dbReference type="ARBA" id="ARBA00022827"/>
    </source>
</evidence>
<protein>
    <submittedName>
        <fullName evidence="6">FAD-binding protein</fullName>
    </submittedName>
</protein>